<dbReference type="EMBL" id="EF137262">
    <property type="protein sequence ID" value="ABL85238.1"/>
    <property type="molecule type" value="mRNA"/>
</dbReference>
<keyword evidence="7" id="KW-1015">Disulfide bond</keyword>
<evidence type="ECO:0000313" key="12">
    <source>
        <dbReference type="EMBL" id="ABL85238.1"/>
    </source>
</evidence>
<dbReference type="PRINTS" id="PR00705">
    <property type="entry name" value="PAPAIN"/>
</dbReference>
<protein>
    <submittedName>
        <fullName evidence="12">Cysteine proteinase 4</fullName>
    </submittedName>
</protein>
<evidence type="ECO:0000256" key="8">
    <source>
        <dbReference type="ARBA" id="ARBA00023180"/>
    </source>
</evidence>
<dbReference type="CDD" id="cd02620">
    <property type="entry name" value="Peptidase_C1A_CathepsinB"/>
    <property type="match status" value="1"/>
</dbReference>
<dbReference type="GO" id="GO:0006508">
    <property type="term" value="P:proteolysis"/>
    <property type="evidence" value="ECO:0007669"/>
    <property type="project" value="UniProtKB-KW"/>
</dbReference>
<dbReference type="SUPFAM" id="SSF54001">
    <property type="entry name" value="Cysteine proteinases"/>
    <property type="match status" value="1"/>
</dbReference>
<organism evidence="12">
    <name type="scientific">Necator americanus</name>
    <name type="common">Human hookworm</name>
    <dbReference type="NCBI Taxonomy" id="51031"/>
    <lineage>
        <taxon>Eukaryota</taxon>
        <taxon>Metazoa</taxon>
        <taxon>Ecdysozoa</taxon>
        <taxon>Nematoda</taxon>
        <taxon>Chromadorea</taxon>
        <taxon>Rhabditida</taxon>
        <taxon>Rhabditina</taxon>
        <taxon>Rhabditomorpha</taxon>
        <taxon>Strongyloidea</taxon>
        <taxon>Ancylostomatidae</taxon>
        <taxon>Bunostominae</taxon>
        <taxon>Necator</taxon>
    </lineage>
</organism>
<keyword evidence="4" id="KW-0378">Hydrolase</keyword>
<dbReference type="GO" id="GO:0008234">
    <property type="term" value="F:cysteine-type peptidase activity"/>
    <property type="evidence" value="ECO:0007669"/>
    <property type="project" value="UniProtKB-KW"/>
</dbReference>
<name>A1YUM6_NECAM</name>
<comment type="function">
    <text evidence="9">Expression of the protease correlates with blood-feeding and suggests a role for the protease in blood digestion.</text>
</comment>
<dbReference type="Pfam" id="PF00112">
    <property type="entry name" value="Peptidase_C1"/>
    <property type="match status" value="1"/>
</dbReference>
<feature type="signal peptide" evidence="10">
    <location>
        <begin position="1"/>
        <end position="19"/>
    </location>
</feature>
<evidence type="ECO:0000256" key="6">
    <source>
        <dbReference type="ARBA" id="ARBA00023145"/>
    </source>
</evidence>
<evidence type="ECO:0000256" key="7">
    <source>
        <dbReference type="ARBA" id="ARBA00023157"/>
    </source>
</evidence>
<evidence type="ECO:0000256" key="4">
    <source>
        <dbReference type="ARBA" id="ARBA00022801"/>
    </source>
</evidence>
<evidence type="ECO:0000256" key="1">
    <source>
        <dbReference type="ARBA" id="ARBA00008455"/>
    </source>
</evidence>
<evidence type="ECO:0000259" key="11">
    <source>
        <dbReference type="SMART" id="SM00645"/>
    </source>
</evidence>
<feature type="domain" description="Peptidase C1A papain C-terminal" evidence="11">
    <location>
        <begin position="88"/>
        <end position="336"/>
    </location>
</feature>
<dbReference type="InterPro" id="IPR000668">
    <property type="entry name" value="Peptidase_C1A_C"/>
</dbReference>
<keyword evidence="5" id="KW-0788">Thiol protease</keyword>
<reference evidence="12" key="1">
    <citation type="journal article" date="2008" name="Exp. Parasitol.">
        <title>The evaluation of recombinant hookworm antigens as vaccines in hamsters (Mesocricetus auratus) challenged with human hookworm, Necator americanus.</title>
        <authorList>
            <person name="Xiao S."/>
            <person name="Zhan B."/>
            <person name="Xue J."/>
            <person name="Goud G.N."/>
            <person name="Loukas A."/>
            <person name="Liu Y."/>
            <person name="Williamson A."/>
            <person name="Liu S."/>
            <person name="Deumic V."/>
            <person name="Hotez P."/>
        </authorList>
    </citation>
    <scope>NUCLEOTIDE SEQUENCE</scope>
</reference>
<comment type="similarity">
    <text evidence="1">Belongs to the peptidase C1 family.</text>
</comment>
<dbReference type="AlphaFoldDB" id="A1YUM6"/>
<dbReference type="PANTHER" id="PTHR12411">
    <property type="entry name" value="CYSTEINE PROTEASE FAMILY C1-RELATED"/>
    <property type="match status" value="1"/>
</dbReference>
<evidence type="ECO:0000256" key="9">
    <source>
        <dbReference type="ARBA" id="ARBA00057399"/>
    </source>
</evidence>
<keyword evidence="6" id="KW-0865">Zymogen</keyword>
<keyword evidence="2" id="KW-0645">Protease</keyword>
<evidence type="ECO:0000256" key="3">
    <source>
        <dbReference type="ARBA" id="ARBA00022729"/>
    </source>
</evidence>
<dbReference type="SMART" id="SM00645">
    <property type="entry name" value="Pept_C1"/>
    <property type="match status" value="1"/>
</dbReference>
<dbReference type="InterPro" id="IPR013128">
    <property type="entry name" value="Peptidase_C1A"/>
</dbReference>
<dbReference type="FunFam" id="3.90.70.10:FF:000031">
    <property type="entry name" value="Cathepsin B"/>
    <property type="match status" value="1"/>
</dbReference>
<accession>A1YUM6</accession>
<proteinExistence type="evidence at transcript level"/>
<feature type="chain" id="PRO_5018682465" evidence="10">
    <location>
        <begin position="20"/>
        <end position="339"/>
    </location>
</feature>
<evidence type="ECO:0000256" key="5">
    <source>
        <dbReference type="ARBA" id="ARBA00022807"/>
    </source>
</evidence>
<evidence type="ECO:0000256" key="2">
    <source>
        <dbReference type="ARBA" id="ARBA00022670"/>
    </source>
</evidence>
<dbReference type="Gene3D" id="3.90.70.10">
    <property type="entry name" value="Cysteine proteinases"/>
    <property type="match status" value="1"/>
</dbReference>
<keyword evidence="3 10" id="KW-0732">Signal</keyword>
<keyword evidence="8" id="KW-0325">Glycoprotein</keyword>
<evidence type="ECO:0000256" key="10">
    <source>
        <dbReference type="SAM" id="SignalP"/>
    </source>
</evidence>
<sequence length="339" mass="38328">MKANFALVVVLLAINQLYADELLHKQESEHGLSGQALVDYVNSHQSLFKTEYSPTNEQFVKARIMDIKYMTEASHKYPRKGINLNVELPERFDAREKWPHCASIGLIRDHSACGSCWAVSAASVMSDRLCIQTNGTNQKILSSADILACCGEDCGSGCEGGYPIQAYFYLENTGVCSGGEYREKNVCKPYPFYPCDGNYGPCPKEGAFDTPKCRKICQFRYPVPYEEDKVFGKNSHILLQDNEARIRQEIFINGPVGANFYVFEDFIHYKEGIYKQTYGKWIGVHAIKLIGWGTENGTDYWLVANSYNYDWGENGTFRILRGTNHCLIESQVIATEMIV</sequence>
<dbReference type="InterPro" id="IPR038765">
    <property type="entry name" value="Papain-like_cys_pep_sf"/>
</dbReference>